<dbReference type="RefSeq" id="WP_169526304.1">
    <property type="nucleotide sequence ID" value="NZ_JAAMPU010000100.1"/>
</dbReference>
<dbReference type="EMBL" id="JAAMPU010000100">
    <property type="protein sequence ID" value="NMH27298.1"/>
    <property type="molecule type" value="Genomic_DNA"/>
</dbReference>
<sequence length="235" mass="27338">MKEKILFVLLLLHAFLHAQKVKVHYDSYLIDLKDEFGGINIISADLITDTNEALYISTTKDTVFTILDSGEYSSKKSDPFFLYKKLKTQEACYFGQSVHKNPVKDTDYKINWQIGKETKTLLGYHCNQAVCQWRGRSYTAFYTPDIPISSGPYKFDGLPGIILEINSEDKEVRIIARAITRTEEKITNPFSEKQTISWQEFLKLYKKKFEDFRNLSLGEHTTQTIPKRYIETYVE</sequence>
<dbReference type="Pfam" id="PF09697">
    <property type="entry name" value="Porph_ging"/>
    <property type="match status" value="1"/>
</dbReference>
<evidence type="ECO:0000313" key="1">
    <source>
        <dbReference type="EMBL" id="NMH27298.1"/>
    </source>
</evidence>
<evidence type="ECO:0000313" key="2">
    <source>
        <dbReference type="Proteomes" id="UP000712080"/>
    </source>
</evidence>
<name>A0A972JHM9_9FLAO</name>
<dbReference type="InterPro" id="IPR005901">
    <property type="entry name" value="GLPGLI"/>
</dbReference>
<proteinExistence type="predicted"/>
<accession>A0A972JHM9</accession>
<comment type="caution">
    <text evidence="1">The sequence shown here is derived from an EMBL/GenBank/DDBJ whole genome shotgun (WGS) entry which is preliminary data.</text>
</comment>
<reference evidence="1" key="1">
    <citation type="submission" date="2020-02" db="EMBL/GenBank/DDBJ databases">
        <title>Flavobacterium sp. genome.</title>
        <authorList>
            <person name="Jung H.S."/>
            <person name="Baek J.H."/>
            <person name="Jeon C.O."/>
        </authorList>
    </citation>
    <scope>NUCLEOTIDE SEQUENCE</scope>
    <source>
        <strain evidence="1">SE-s28</strain>
    </source>
</reference>
<gene>
    <name evidence="1" type="ORF">G6047_04570</name>
</gene>
<dbReference type="Proteomes" id="UP000712080">
    <property type="component" value="Unassembled WGS sequence"/>
</dbReference>
<dbReference type="AlphaFoldDB" id="A0A972JHM9"/>
<keyword evidence="2" id="KW-1185">Reference proteome</keyword>
<dbReference type="NCBIfam" id="TIGR01200">
    <property type="entry name" value="GLPGLI"/>
    <property type="match status" value="1"/>
</dbReference>
<organism evidence="1 2">
    <name type="scientific">Flavobacterium silvaticum</name>
    <dbReference type="NCBI Taxonomy" id="1852020"/>
    <lineage>
        <taxon>Bacteria</taxon>
        <taxon>Pseudomonadati</taxon>
        <taxon>Bacteroidota</taxon>
        <taxon>Flavobacteriia</taxon>
        <taxon>Flavobacteriales</taxon>
        <taxon>Flavobacteriaceae</taxon>
        <taxon>Flavobacterium</taxon>
    </lineage>
</organism>
<protein>
    <submittedName>
        <fullName evidence="1">GLPGLI family protein</fullName>
    </submittedName>
</protein>